<feature type="compositionally biased region" description="Low complexity" evidence="7">
    <location>
        <begin position="429"/>
        <end position="441"/>
    </location>
</feature>
<dbReference type="PANTHER" id="PTHR24208">
    <property type="entry name" value="LIM/HOMEOBOX PROTEIN LHX"/>
    <property type="match status" value="1"/>
</dbReference>
<feature type="compositionally biased region" description="Low complexity" evidence="7">
    <location>
        <begin position="272"/>
        <end position="284"/>
    </location>
</feature>
<reference evidence="9" key="1">
    <citation type="submission" date="2021-07" db="EMBL/GenBank/DDBJ databases">
        <title>Elsinoe batatas strain:CRI-CJ2 Genome sequencing and assembly.</title>
        <authorList>
            <person name="Huang L."/>
        </authorList>
    </citation>
    <scope>NUCLEOTIDE SEQUENCE</scope>
    <source>
        <strain evidence="9">CRI-CJ2</strain>
    </source>
</reference>
<evidence type="ECO:0000259" key="8">
    <source>
        <dbReference type="PROSITE" id="PS50071"/>
    </source>
</evidence>
<organism evidence="9 10">
    <name type="scientific">Elsinoe batatas</name>
    <dbReference type="NCBI Taxonomy" id="2601811"/>
    <lineage>
        <taxon>Eukaryota</taxon>
        <taxon>Fungi</taxon>
        <taxon>Dikarya</taxon>
        <taxon>Ascomycota</taxon>
        <taxon>Pezizomycotina</taxon>
        <taxon>Dothideomycetes</taxon>
        <taxon>Dothideomycetidae</taxon>
        <taxon>Myriangiales</taxon>
        <taxon>Elsinoaceae</taxon>
        <taxon>Elsinoe</taxon>
    </lineage>
</organism>
<feature type="domain" description="Homeobox" evidence="8">
    <location>
        <begin position="178"/>
        <end position="239"/>
    </location>
</feature>
<dbReference type="SMART" id="SM00389">
    <property type="entry name" value="HOX"/>
    <property type="match status" value="1"/>
</dbReference>
<evidence type="ECO:0000256" key="6">
    <source>
        <dbReference type="RuleBase" id="RU000682"/>
    </source>
</evidence>
<evidence type="ECO:0000313" key="9">
    <source>
        <dbReference type="EMBL" id="KAG8626729.1"/>
    </source>
</evidence>
<proteinExistence type="predicted"/>
<feature type="compositionally biased region" description="Low complexity" evidence="7">
    <location>
        <begin position="522"/>
        <end position="561"/>
    </location>
</feature>
<feature type="DNA-binding region" description="Homeobox" evidence="5">
    <location>
        <begin position="180"/>
        <end position="240"/>
    </location>
</feature>
<accession>A0A8K0PIK6</accession>
<feature type="region of interest" description="Disordered" evidence="7">
    <location>
        <begin position="271"/>
        <end position="297"/>
    </location>
</feature>
<dbReference type="PROSITE" id="PS50071">
    <property type="entry name" value="HOMEOBOX_2"/>
    <property type="match status" value="1"/>
</dbReference>
<evidence type="ECO:0000256" key="5">
    <source>
        <dbReference type="PROSITE-ProRule" id="PRU00108"/>
    </source>
</evidence>
<keyword evidence="3 5" id="KW-0371">Homeobox</keyword>
<dbReference type="InterPro" id="IPR009057">
    <property type="entry name" value="Homeodomain-like_sf"/>
</dbReference>
<dbReference type="CDD" id="cd00086">
    <property type="entry name" value="homeodomain"/>
    <property type="match status" value="1"/>
</dbReference>
<sequence>MYSSRVVQPLSPPSSPRMSGQDHKPVEPPWNAQQQSQSSYAPVGSRSQPPNTLSYPSFYNARESGQQGVHTLPNIHDVYGNLGQPSPTHTGSQSHSASGNEIDFTRKDTGSSAESLSSLQHRDSVVMPSSSSYHPGGQPSGHDESEDADDDDEISDEIDEGKEDAEDRPMTAAEIRQQKRKMKRFRLTHSQTRFLMSEFARQAHPDAAHRERLSREIPGLSPRQVQVWFQNRRSRRAKLKRLSAEDRERMMRSRAIPESYGMGLPINQQYIPSPSTAGSTTPSIPQNPPMSRMGDMRPLSLDTLRRGTEHSYTSPTSVTPGLGSLAFTPPQSASDVQSPISTTNEMGFGYGHRAIMEQRRPLLPPSHSSAPSFTNSYGSSMGRMPSYERLRTSSGDSLGSPLRTSMSYSNFPNTSPQAQQGQDTREQGQQHTGQQGSHSRGNSQRDMPPPAGPFGLGFSFENMPNYQSSVHTQQQAPSTSGSNQPAYRGIVPPSNTQGAYPSYFDYQNSSYSTPQLPHYQQPSFGGSYSSPLSSNPFTQAPMHQQQQAYGQHQQAHQTAQQERAKEEHEGHHQQGGVSISNPY</sequence>
<dbReference type="OrthoDB" id="6159439at2759"/>
<feature type="compositionally biased region" description="Polar residues" evidence="7">
    <location>
        <begin position="392"/>
        <end position="416"/>
    </location>
</feature>
<keyword evidence="4 5" id="KW-0539">Nucleus</keyword>
<keyword evidence="10" id="KW-1185">Reference proteome</keyword>
<evidence type="ECO:0000313" key="10">
    <source>
        <dbReference type="Proteomes" id="UP000809789"/>
    </source>
</evidence>
<feature type="compositionally biased region" description="Basic and acidic residues" evidence="7">
    <location>
        <begin position="562"/>
        <end position="572"/>
    </location>
</feature>
<protein>
    <recommendedName>
        <fullName evidence="8">Homeobox domain-containing protein</fullName>
    </recommendedName>
</protein>
<dbReference type="GO" id="GO:0005634">
    <property type="term" value="C:nucleus"/>
    <property type="evidence" value="ECO:0007669"/>
    <property type="project" value="UniProtKB-SubCell"/>
</dbReference>
<dbReference type="SUPFAM" id="SSF46689">
    <property type="entry name" value="Homeodomain-like"/>
    <property type="match status" value="1"/>
</dbReference>
<evidence type="ECO:0000256" key="2">
    <source>
        <dbReference type="ARBA" id="ARBA00023125"/>
    </source>
</evidence>
<dbReference type="AlphaFoldDB" id="A0A8K0PIK6"/>
<gene>
    <name evidence="9" type="ORF">KVT40_005674</name>
</gene>
<feature type="compositionally biased region" description="Polar residues" evidence="7">
    <location>
        <begin position="462"/>
        <end position="485"/>
    </location>
</feature>
<keyword evidence="2 5" id="KW-0238">DNA-binding</keyword>
<dbReference type="PANTHER" id="PTHR24208:SF166">
    <property type="entry name" value="LIM HOMEOBOX TRANSCRIPTION FACTOR 1 ALPHA, ISOFORM B"/>
    <property type="match status" value="1"/>
</dbReference>
<dbReference type="InterPro" id="IPR050453">
    <property type="entry name" value="LIM_Homeobox_TF"/>
</dbReference>
<feature type="compositionally biased region" description="Polar residues" evidence="7">
    <location>
        <begin position="110"/>
        <end position="119"/>
    </location>
</feature>
<dbReference type="GO" id="GO:0000977">
    <property type="term" value="F:RNA polymerase II transcription regulatory region sequence-specific DNA binding"/>
    <property type="evidence" value="ECO:0007669"/>
    <property type="project" value="TreeGrafter"/>
</dbReference>
<feature type="compositionally biased region" description="Polar residues" evidence="7">
    <location>
        <begin position="83"/>
        <end position="99"/>
    </location>
</feature>
<evidence type="ECO:0000256" key="4">
    <source>
        <dbReference type="ARBA" id="ARBA00023242"/>
    </source>
</evidence>
<dbReference type="Gene3D" id="1.10.10.60">
    <property type="entry name" value="Homeodomain-like"/>
    <property type="match status" value="1"/>
</dbReference>
<feature type="compositionally biased region" description="Acidic residues" evidence="7">
    <location>
        <begin position="144"/>
        <end position="166"/>
    </location>
</feature>
<feature type="compositionally biased region" description="Polar residues" evidence="7">
    <location>
        <begin position="493"/>
        <end position="521"/>
    </location>
</feature>
<dbReference type="Proteomes" id="UP000809789">
    <property type="component" value="Unassembled WGS sequence"/>
</dbReference>
<feature type="region of interest" description="Disordered" evidence="7">
    <location>
        <begin position="1"/>
        <end position="171"/>
    </location>
</feature>
<comment type="caution">
    <text evidence="9">The sequence shown here is derived from an EMBL/GenBank/DDBJ whole genome shotgun (WGS) entry which is preliminary data.</text>
</comment>
<name>A0A8K0PIK6_9PEZI</name>
<comment type="subcellular location">
    <subcellularLocation>
        <location evidence="1 5 6">Nucleus</location>
    </subcellularLocation>
</comment>
<evidence type="ECO:0000256" key="1">
    <source>
        <dbReference type="ARBA" id="ARBA00004123"/>
    </source>
</evidence>
<dbReference type="EMBL" id="JAESVG020000006">
    <property type="protein sequence ID" value="KAG8626729.1"/>
    <property type="molecule type" value="Genomic_DNA"/>
</dbReference>
<dbReference type="GO" id="GO:0000981">
    <property type="term" value="F:DNA-binding transcription factor activity, RNA polymerase II-specific"/>
    <property type="evidence" value="ECO:0007669"/>
    <property type="project" value="TreeGrafter"/>
</dbReference>
<dbReference type="InterPro" id="IPR001356">
    <property type="entry name" value="HD"/>
</dbReference>
<dbReference type="Pfam" id="PF00046">
    <property type="entry name" value="Homeodomain"/>
    <property type="match status" value="1"/>
</dbReference>
<feature type="region of interest" description="Disordered" evidence="7">
    <location>
        <begin position="362"/>
        <end position="583"/>
    </location>
</feature>
<evidence type="ECO:0000256" key="7">
    <source>
        <dbReference type="SAM" id="MobiDB-lite"/>
    </source>
</evidence>
<feature type="compositionally biased region" description="Polar residues" evidence="7">
    <location>
        <begin position="31"/>
        <end position="69"/>
    </location>
</feature>
<evidence type="ECO:0000256" key="3">
    <source>
        <dbReference type="ARBA" id="ARBA00023155"/>
    </source>
</evidence>